<evidence type="ECO:0000313" key="3">
    <source>
        <dbReference type="Proteomes" id="UP000799437"/>
    </source>
</evidence>
<accession>A0A6A6W552</accession>
<keyword evidence="1" id="KW-0472">Membrane</keyword>
<keyword evidence="1" id="KW-0812">Transmembrane</keyword>
<name>A0A6A6W552_9PEZI</name>
<dbReference type="EMBL" id="ML996574">
    <property type="protein sequence ID" value="KAF2757060.1"/>
    <property type="molecule type" value="Genomic_DNA"/>
</dbReference>
<dbReference type="GeneID" id="54488191"/>
<evidence type="ECO:0000256" key="1">
    <source>
        <dbReference type="SAM" id="Phobius"/>
    </source>
</evidence>
<feature type="transmembrane region" description="Helical" evidence="1">
    <location>
        <begin position="12"/>
        <end position="31"/>
    </location>
</feature>
<dbReference type="Proteomes" id="UP000799437">
    <property type="component" value="Unassembled WGS sequence"/>
</dbReference>
<sequence length="51" mass="5204">MPTPLDRATQSKSAFIAFAGIVAAVGAWTIWGSGPMFPPEADPSGGKTLKA</sequence>
<protein>
    <submittedName>
        <fullName evidence="2">Uncharacterized protein</fullName>
    </submittedName>
</protein>
<proteinExistence type="predicted"/>
<dbReference type="AlphaFoldDB" id="A0A6A6W552"/>
<organism evidence="2 3">
    <name type="scientific">Pseudovirgaria hyperparasitica</name>
    <dbReference type="NCBI Taxonomy" id="470096"/>
    <lineage>
        <taxon>Eukaryota</taxon>
        <taxon>Fungi</taxon>
        <taxon>Dikarya</taxon>
        <taxon>Ascomycota</taxon>
        <taxon>Pezizomycotina</taxon>
        <taxon>Dothideomycetes</taxon>
        <taxon>Dothideomycetes incertae sedis</taxon>
        <taxon>Acrospermales</taxon>
        <taxon>Acrospermaceae</taxon>
        <taxon>Pseudovirgaria</taxon>
    </lineage>
</organism>
<gene>
    <name evidence="2" type="ORF">EJ05DRAFT_501601</name>
</gene>
<reference evidence="2" key="1">
    <citation type="journal article" date="2020" name="Stud. Mycol.">
        <title>101 Dothideomycetes genomes: a test case for predicting lifestyles and emergence of pathogens.</title>
        <authorList>
            <person name="Haridas S."/>
            <person name="Albert R."/>
            <person name="Binder M."/>
            <person name="Bloem J."/>
            <person name="Labutti K."/>
            <person name="Salamov A."/>
            <person name="Andreopoulos B."/>
            <person name="Baker S."/>
            <person name="Barry K."/>
            <person name="Bills G."/>
            <person name="Bluhm B."/>
            <person name="Cannon C."/>
            <person name="Castanera R."/>
            <person name="Culley D."/>
            <person name="Daum C."/>
            <person name="Ezra D."/>
            <person name="Gonzalez J."/>
            <person name="Henrissat B."/>
            <person name="Kuo A."/>
            <person name="Liang C."/>
            <person name="Lipzen A."/>
            <person name="Lutzoni F."/>
            <person name="Magnuson J."/>
            <person name="Mondo S."/>
            <person name="Nolan M."/>
            <person name="Ohm R."/>
            <person name="Pangilinan J."/>
            <person name="Park H.-J."/>
            <person name="Ramirez L."/>
            <person name="Alfaro M."/>
            <person name="Sun H."/>
            <person name="Tritt A."/>
            <person name="Yoshinaga Y."/>
            <person name="Zwiers L.-H."/>
            <person name="Turgeon B."/>
            <person name="Goodwin S."/>
            <person name="Spatafora J."/>
            <person name="Crous P."/>
            <person name="Grigoriev I."/>
        </authorList>
    </citation>
    <scope>NUCLEOTIDE SEQUENCE</scope>
    <source>
        <strain evidence="2">CBS 121739</strain>
    </source>
</reference>
<evidence type="ECO:0000313" key="2">
    <source>
        <dbReference type="EMBL" id="KAF2757060.1"/>
    </source>
</evidence>
<keyword evidence="1" id="KW-1133">Transmembrane helix</keyword>
<keyword evidence="3" id="KW-1185">Reference proteome</keyword>
<dbReference type="RefSeq" id="XP_033599511.1">
    <property type="nucleotide sequence ID" value="XM_033747137.1"/>
</dbReference>